<accession>A0A2H5PHV3</accession>
<gene>
    <name evidence="1" type="ORF">CUMW_138200</name>
</gene>
<organism evidence="1 2">
    <name type="scientific">Citrus unshiu</name>
    <name type="common">Satsuma mandarin</name>
    <name type="synonym">Citrus nobilis var. unshiu</name>
    <dbReference type="NCBI Taxonomy" id="55188"/>
    <lineage>
        <taxon>Eukaryota</taxon>
        <taxon>Viridiplantae</taxon>
        <taxon>Streptophyta</taxon>
        <taxon>Embryophyta</taxon>
        <taxon>Tracheophyta</taxon>
        <taxon>Spermatophyta</taxon>
        <taxon>Magnoliopsida</taxon>
        <taxon>eudicotyledons</taxon>
        <taxon>Gunneridae</taxon>
        <taxon>Pentapetalae</taxon>
        <taxon>rosids</taxon>
        <taxon>malvids</taxon>
        <taxon>Sapindales</taxon>
        <taxon>Rutaceae</taxon>
        <taxon>Aurantioideae</taxon>
        <taxon>Citrus</taxon>
    </lineage>
</organism>
<protein>
    <submittedName>
        <fullName evidence="1">Uncharacterized protein</fullName>
    </submittedName>
</protein>
<proteinExistence type="predicted"/>
<reference evidence="1 2" key="1">
    <citation type="journal article" date="2017" name="Front. Genet.">
        <title>Draft sequencing of the heterozygous diploid genome of Satsuma (Citrus unshiu Marc.) using a hybrid assembly approach.</title>
        <authorList>
            <person name="Shimizu T."/>
            <person name="Tanizawa Y."/>
            <person name="Mochizuki T."/>
            <person name="Nagasaki H."/>
            <person name="Yoshioka T."/>
            <person name="Toyoda A."/>
            <person name="Fujiyama A."/>
            <person name="Kaminuma E."/>
            <person name="Nakamura Y."/>
        </authorList>
    </citation>
    <scope>NUCLEOTIDE SEQUENCE [LARGE SCALE GENOMIC DNA]</scope>
    <source>
        <strain evidence="2">cv. Miyagawa wase</strain>
    </source>
</reference>
<evidence type="ECO:0000313" key="2">
    <source>
        <dbReference type="Proteomes" id="UP000236630"/>
    </source>
</evidence>
<dbReference type="Proteomes" id="UP000236630">
    <property type="component" value="Unassembled WGS sequence"/>
</dbReference>
<sequence>MAARFYESARHVKEMVDSDQFKEEDKKGIDLPFIDFESILAATDNFSEANKLRGLFTCTISQTEDKAEDCSSYSTRLKIDDLAVQVAPGGYVITSIREDSF</sequence>
<evidence type="ECO:0000313" key="1">
    <source>
        <dbReference type="EMBL" id="GAY51947.1"/>
    </source>
</evidence>
<name>A0A2H5PHV3_CITUN</name>
<dbReference type="AlphaFoldDB" id="A0A2H5PHV3"/>
<dbReference type="EMBL" id="BDQV01000075">
    <property type="protein sequence ID" value="GAY51947.1"/>
    <property type="molecule type" value="Genomic_DNA"/>
</dbReference>
<comment type="caution">
    <text evidence="1">The sequence shown here is derived from an EMBL/GenBank/DDBJ whole genome shotgun (WGS) entry which is preliminary data.</text>
</comment>
<keyword evidence="2" id="KW-1185">Reference proteome</keyword>